<dbReference type="AlphaFoldDB" id="A0A2Z4FJ81"/>
<gene>
    <name evidence="1" type="ORF">DN745_06905</name>
</gene>
<evidence type="ECO:0000313" key="2">
    <source>
        <dbReference type="Proteomes" id="UP000249799"/>
    </source>
</evidence>
<dbReference type="OrthoDB" id="5292613at2"/>
<dbReference type="PIRSF" id="PIRSF019435">
    <property type="entry name" value="UCP019435"/>
    <property type="match status" value="1"/>
</dbReference>
<name>A0A2Z4FJ81_9DELT</name>
<proteinExistence type="predicted"/>
<sequence length="428" mass="48062">MSASAGGSTMLTSDLLCVKVSKKTVEGKKSKVAFVEPEYLDVGASEALQRAEELVSIFERHLGDAEQNTRGALEESLADLVGHGTDFVIWRGLAKLLLDRSEFETVSSIDPDEIRRHVFEASAELGPVTSESVRQKVLAQAGATLKVAPDEVEHGLYADLEARQRLTSFKTIDPQALLHRYNLALAQAVLYKATRLVVEFGDLDSNQLRYLFQMLKFHRLMHRFERKKGGYRLEIDGPASLFSKSRKYGLQMAVFLPALLVLDRWELCAELDWKGGGKSKGSTPYRFLLSHTDGLVSDRRVTGQWVAEEERYFEDRFAEADTEWKLARQGSIVELGDNQVIIPDYRLTHPDGREVLLEVVGFWRLDYLERRIDLLAKSKKVPLVLVVSERLKTGRGKLAKVPAEVVFFKGVILVNRVLEAVELASKSG</sequence>
<dbReference type="InterPro" id="IPR008508">
    <property type="entry name" value="Bax1"/>
</dbReference>
<dbReference type="Pfam" id="PF05626">
    <property type="entry name" value="DUF790"/>
    <property type="match status" value="1"/>
</dbReference>
<protein>
    <recommendedName>
        <fullName evidence="3">DUF790 domain-containing protein</fullName>
    </recommendedName>
</protein>
<reference evidence="1 2" key="1">
    <citation type="submission" date="2018-06" db="EMBL/GenBank/DDBJ databases">
        <title>Lujinxingia sediminis gen. nov. sp. nov., a new facultative anaerobic member of the class Deltaproteobacteria, and proposal of Lujinxingaceae fam. nov.</title>
        <authorList>
            <person name="Guo L.-Y."/>
            <person name="Li C.-M."/>
            <person name="Wang S."/>
            <person name="Du Z.-J."/>
        </authorList>
    </citation>
    <scope>NUCLEOTIDE SEQUENCE [LARGE SCALE GENOMIC DNA]</scope>
    <source>
        <strain evidence="1 2">FA350</strain>
    </source>
</reference>
<accession>A0A2Z4FJ81</accession>
<keyword evidence="2" id="KW-1185">Reference proteome</keyword>
<dbReference type="Proteomes" id="UP000249799">
    <property type="component" value="Chromosome"/>
</dbReference>
<organism evidence="1 2">
    <name type="scientific">Bradymonas sediminis</name>
    <dbReference type="NCBI Taxonomy" id="1548548"/>
    <lineage>
        <taxon>Bacteria</taxon>
        <taxon>Deltaproteobacteria</taxon>
        <taxon>Bradymonadales</taxon>
        <taxon>Bradymonadaceae</taxon>
        <taxon>Bradymonas</taxon>
    </lineage>
</organism>
<dbReference type="PANTHER" id="PTHR39640">
    <property type="entry name" value="VNG6129C"/>
    <property type="match status" value="1"/>
</dbReference>
<dbReference type="KEGG" id="bsed:DN745_06905"/>
<evidence type="ECO:0008006" key="3">
    <source>
        <dbReference type="Google" id="ProtNLM"/>
    </source>
</evidence>
<dbReference type="PANTHER" id="PTHR39640:SF1">
    <property type="entry name" value="DUF790 FAMILY PROTEIN"/>
    <property type="match status" value="1"/>
</dbReference>
<dbReference type="EMBL" id="CP030032">
    <property type="protein sequence ID" value="AWV89077.1"/>
    <property type="molecule type" value="Genomic_DNA"/>
</dbReference>
<evidence type="ECO:0000313" key="1">
    <source>
        <dbReference type="EMBL" id="AWV89077.1"/>
    </source>
</evidence>